<dbReference type="CDD" id="cd14014">
    <property type="entry name" value="STKc_PknB_like"/>
    <property type="match status" value="1"/>
</dbReference>
<keyword evidence="2 17" id="KW-0723">Serine/threonine-protein kinase</keyword>
<feature type="transmembrane region" description="Helical" evidence="15">
    <location>
        <begin position="314"/>
        <end position="335"/>
    </location>
</feature>
<dbReference type="InterPro" id="IPR017441">
    <property type="entry name" value="Protein_kinase_ATP_BS"/>
</dbReference>
<dbReference type="FunFam" id="1.10.510.10:FF:000021">
    <property type="entry name" value="Serine/threonine protein kinase"/>
    <property type="match status" value="1"/>
</dbReference>
<dbReference type="SMART" id="SM00220">
    <property type="entry name" value="S_TKc"/>
    <property type="match status" value="1"/>
</dbReference>
<organism evidence="17 18">
    <name type="scientific">Desmospora activa DSM 45169</name>
    <dbReference type="NCBI Taxonomy" id="1121389"/>
    <lineage>
        <taxon>Bacteria</taxon>
        <taxon>Bacillati</taxon>
        <taxon>Bacillota</taxon>
        <taxon>Bacilli</taxon>
        <taxon>Bacillales</taxon>
        <taxon>Thermoactinomycetaceae</taxon>
        <taxon>Desmospora</taxon>
    </lineage>
</organism>
<reference evidence="17 18" key="1">
    <citation type="submission" date="2018-04" db="EMBL/GenBank/DDBJ databases">
        <title>Genomic Encyclopedia of Archaeal and Bacterial Type Strains, Phase II (KMG-II): from individual species to whole genera.</title>
        <authorList>
            <person name="Goeker M."/>
        </authorList>
    </citation>
    <scope>NUCLEOTIDE SEQUENCE [LARGE SCALE GENOMIC DNA]</scope>
    <source>
        <strain evidence="17 18">DSM 45169</strain>
    </source>
</reference>
<dbReference type="InterPro" id="IPR011009">
    <property type="entry name" value="Kinase-like_dom_sf"/>
</dbReference>
<dbReference type="AlphaFoldDB" id="A0A2T4Z6R5"/>
<comment type="catalytic activity">
    <reaction evidence="9">
        <text>L-threonyl-[protein] + ATP = O-phospho-L-threonyl-[protein] + ADP + H(+)</text>
        <dbReference type="Rhea" id="RHEA:46608"/>
        <dbReference type="Rhea" id="RHEA-COMP:11060"/>
        <dbReference type="Rhea" id="RHEA-COMP:11605"/>
        <dbReference type="ChEBI" id="CHEBI:15378"/>
        <dbReference type="ChEBI" id="CHEBI:30013"/>
        <dbReference type="ChEBI" id="CHEBI:30616"/>
        <dbReference type="ChEBI" id="CHEBI:61977"/>
        <dbReference type="ChEBI" id="CHEBI:456216"/>
        <dbReference type="EC" id="2.7.11.1"/>
    </reaction>
</comment>
<evidence type="ECO:0000256" key="13">
    <source>
        <dbReference type="PROSITE-ProRule" id="PRU10141"/>
    </source>
</evidence>
<dbReference type="GO" id="GO:0004674">
    <property type="term" value="F:protein serine/threonine kinase activity"/>
    <property type="evidence" value="ECO:0007669"/>
    <property type="project" value="UniProtKB-KW"/>
</dbReference>
<evidence type="ECO:0000256" key="11">
    <source>
        <dbReference type="ARBA" id="ARBA00060432"/>
    </source>
</evidence>
<dbReference type="PANTHER" id="PTHR43289:SF34">
    <property type="entry name" value="SERINE_THREONINE-PROTEIN KINASE YBDM-RELATED"/>
    <property type="match status" value="1"/>
</dbReference>
<dbReference type="InterPro" id="IPR000719">
    <property type="entry name" value="Prot_kinase_dom"/>
</dbReference>
<evidence type="ECO:0000256" key="7">
    <source>
        <dbReference type="ARBA" id="ARBA00022840"/>
    </source>
</evidence>
<evidence type="ECO:0000256" key="5">
    <source>
        <dbReference type="ARBA" id="ARBA00022741"/>
    </source>
</evidence>
<evidence type="ECO:0000256" key="3">
    <source>
        <dbReference type="ARBA" id="ARBA00022544"/>
    </source>
</evidence>
<dbReference type="OrthoDB" id="9788659at2"/>
<evidence type="ECO:0000313" key="17">
    <source>
        <dbReference type="EMBL" id="PTM57583.1"/>
    </source>
</evidence>
<keyword evidence="8" id="KW-0735">Signal-anchor</keyword>
<evidence type="ECO:0000259" key="16">
    <source>
        <dbReference type="PROSITE" id="PS50011"/>
    </source>
</evidence>
<evidence type="ECO:0000256" key="15">
    <source>
        <dbReference type="SAM" id="Phobius"/>
    </source>
</evidence>
<dbReference type="EC" id="2.7.11.1" evidence="1"/>
<evidence type="ECO:0000256" key="10">
    <source>
        <dbReference type="ARBA" id="ARBA00048679"/>
    </source>
</evidence>
<comment type="subcellular location">
    <subcellularLocation>
        <location evidence="11">Spore membrane</location>
        <topology evidence="11">Single-pass type II membrane protein</topology>
    </subcellularLocation>
</comment>
<evidence type="ECO:0000256" key="12">
    <source>
        <dbReference type="ARBA" id="ARBA00070041"/>
    </source>
</evidence>
<keyword evidence="6 17" id="KW-0418">Kinase</keyword>
<keyword evidence="15" id="KW-1133">Transmembrane helix</keyword>
<keyword evidence="18" id="KW-1185">Reference proteome</keyword>
<accession>A0A2T4Z6R5</accession>
<comment type="catalytic activity">
    <reaction evidence="10">
        <text>L-seryl-[protein] + ATP = O-phospho-L-seryl-[protein] + ADP + H(+)</text>
        <dbReference type="Rhea" id="RHEA:17989"/>
        <dbReference type="Rhea" id="RHEA-COMP:9863"/>
        <dbReference type="Rhea" id="RHEA-COMP:11604"/>
        <dbReference type="ChEBI" id="CHEBI:15378"/>
        <dbReference type="ChEBI" id="CHEBI:29999"/>
        <dbReference type="ChEBI" id="CHEBI:30616"/>
        <dbReference type="ChEBI" id="CHEBI:83421"/>
        <dbReference type="ChEBI" id="CHEBI:456216"/>
        <dbReference type="EC" id="2.7.11.1"/>
    </reaction>
</comment>
<dbReference type="FunFam" id="3.30.200.20:FF:000035">
    <property type="entry name" value="Serine/threonine protein kinase Stk1"/>
    <property type="match status" value="1"/>
</dbReference>
<dbReference type="GO" id="GO:0007165">
    <property type="term" value="P:signal transduction"/>
    <property type="evidence" value="ECO:0007669"/>
    <property type="project" value="UniProtKB-ARBA"/>
</dbReference>
<dbReference type="GO" id="GO:0009847">
    <property type="term" value="P:spore germination"/>
    <property type="evidence" value="ECO:0007669"/>
    <property type="project" value="UniProtKB-ARBA"/>
</dbReference>
<protein>
    <recommendedName>
        <fullName evidence="12">Serine/threonine-protein kinase PrkC</fullName>
        <ecNumber evidence="1">2.7.11.1</ecNumber>
    </recommendedName>
</protein>
<dbReference type="Proteomes" id="UP000241639">
    <property type="component" value="Unassembled WGS sequence"/>
</dbReference>
<keyword evidence="4" id="KW-0808">Transferase</keyword>
<keyword evidence="5 13" id="KW-0547">Nucleotide-binding</keyword>
<dbReference type="Pfam" id="PF00069">
    <property type="entry name" value="Pkinase"/>
    <property type="match status" value="1"/>
</dbReference>
<gene>
    <name evidence="17" type="ORF">C8J48_0132</name>
</gene>
<dbReference type="RefSeq" id="WP_107724474.1">
    <property type="nucleotide sequence ID" value="NZ_PZZP01000001.1"/>
</dbReference>
<dbReference type="GO" id="GO:0071224">
    <property type="term" value="P:cellular response to peptidoglycan"/>
    <property type="evidence" value="ECO:0007669"/>
    <property type="project" value="UniProtKB-ARBA"/>
</dbReference>
<dbReference type="Gene3D" id="3.30.200.20">
    <property type="entry name" value="Phosphorylase Kinase, domain 1"/>
    <property type="match status" value="1"/>
</dbReference>
<keyword evidence="7 13" id="KW-0067">ATP-binding</keyword>
<evidence type="ECO:0000256" key="14">
    <source>
        <dbReference type="SAM" id="MobiDB-lite"/>
    </source>
</evidence>
<feature type="compositionally biased region" description="Low complexity" evidence="14">
    <location>
        <begin position="402"/>
        <end position="414"/>
    </location>
</feature>
<evidence type="ECO:0000256" key="9">
    <source>
        <dbReference type="ARBA" id="ARBA00047899"/>
    </source>
</evidence>
<feature type="compositionally biased region" description="Acidic residues" evidence="14">
    <location>
        <begin position="364"/>
        <end position="377"/>
    </location>
</feature>
<evidence type="ECO:0000313" key="18">
    <source>
        <dbReference type="Proteomes" id="UP000241639"/>
    </source>
</evidence>
<evidence type="ECO:0000256" key="6">
    <source>
        <dbReference type="ARBA" id="ARBA00022777"/>
    </source>
</evidence>
<keyword evidence="3" id="KW-0309">Germination</keyword>
<keyword evidence="15" id="KW-0472">Membrane</keyword>
<evidence type="ECO:0000256" key="1">
    <source>
        <dbReference type="ARBA" id="ARBA00012513"/>
    </source>
</evidence>
<feature type="region of interest" description="Disordered" evidence="14">
    <location>
        <begin position="341"/>
        <end position="418"/>
    </location>
</feature>
<comment type="caution">
    <text evidence="17">The sequence shown here is derived from an EMBL/GenBank/DDBJ whole genome shotgun (WGS) entry which is preliminary data.</text>
</comment>
<name>A0A2T4Z6R5_9BACL</name>
<dbReference type="Gene3D" id="1.10.510.10">
    <property type="entry name" value="Transferase(Phosphotransferase) domain 1"/>
    <property type="match status" value="1"/>
</dbReference>
<dbReference type="PANTHER" id="PTHR43289">
    <property type="entry name" value="MITOGEN-ACTIVATED PROTEIN KINASE KINASE KINASE 20-RELATED"/>
    <property type="match status" value="1"/>
</dbReference>
<dbReference type="GO" id="GO:0005524">
    <property type="term" value="F:ATP binding"/>
    <property type="evidence" value="ECO:0007669"/>
    <property type="project" value="UniProtKB-UniRule"/>
</dbReference>
<evidence type="ECO:0000256" key="4">
    <source>
        <dbReference type="ARBA" id="ARBA00022679"/>
    </source>
</evidence>
<dbReference type="EMBL" id="PZZP01000001">
    <property type="protein sequence ID" value="PTM57583.1"/>
    <property type="molecule type" value="Genomic_DNA"/>
</dbReference>
<proteinExistence type="predicted"/>
<dbReference type="SUPFAM" id="SSF56112">
    <property type="entry name" value="Protein kinase-like (PK-like)"/>
    <property type="match status" value="1"/>
</dbReference>
<evidence type="ECO:0000256" key="2">
    <source>
        <dbReference type="ARBA" id="ARBA00022527"/>
    </source>
</evidence>
<dbReference type="PROSITE" id="PS50011">
    <property type="entry name" value="PROTEIN_KINASE_DOM"/>
    <property type="match status" value="1"/>
</dbReference>
<dbReference type="PROSITE" id="PS00107">
    <property type="entry name" value="PROTEIN_KINASE_ATP"/>
    <property type="match status" value="1"/>
</dbReference>
<feature type="compositionally biased region" description="Polar residues" evidence="14">
    <location>
        <begin position="378"/>
        <end position="393"/>
    </location>
</feature>
<keyword evidence="15" id="KW-0812">Transmembrane</keyword>
<sequence length="514" mass="57557">MEGKLLGQRYEILRQLGGGGMAVVYLAQDRLLERQVAIKVLDDELGHDTDFIRRFEREAQAAASLSHPHIIAIYDVGQEDEIYYIVMEYMEGASLMDRIAERGMIPAREAVEIAIQICDGLEHAHQQGIIHRDIKPHNMMATATGQFKLGDFGIAQRHGATALTQSGQVMGSVHYFSPEQAQGKTVGPQSDVYSLGVVLYEMVTGTPPFNSEEGIAIALSHLRDPIPDPRRWNLDLPDGVCHVIARAMEKSSDTRYQSTAEMKAELEQAFLDIPRQPVQAFAPVSAVSEEGGMVANAASGKGKGWREWLHKRRLWFGLGIGLPLVLVSFFILWVGGELVQTQGGENGPQQPREVAGVAEKEEQTDGQEQEVTAEAETGEQQQPSDQTEKNQSAADEKKENDSPPSSTTPPSQQQPEERVVPQFEEFFDEATWTVRAKATQPGEGYFRIWVFKDDTPEYYQHYQSEEKYWDTFSFTIPDWESFPPGTYKISPHFHQSELDALPVDSDREFTVVKD</sequence>
<feature type="domain" description="Protein kinase" evidence="16">
    <location>
        <begin position="10"/>
        <end position="271"/>
    </location>
</feature>
<evidence type="ECO:0000256" key="8">
    <source>
        <dbReference type="ARBA" id="ARBA00022968"/>
    </source>
</evidence>
<feature type="binding site" evidence="13">
    <location>
        <position position="39"/>
    </location>
    <ligand>
        <name>ATP</name>
        <dbReference type="ChEBI" id="CHEBI:30616"/>
    </ligand>
</feature>